<dbReference type="EMBL" id="LSYS01003958">
    <property type="protein sequence ID" value="OPJ81839.1"/>
    <property type="molecule type" value="Genomic_DNA"/>
</dbReference>
<proteinExistence type="predicted"/>
<dbReference type="AlphaFoldDB" id="A0A1V4KBI9"/>
<evidence type="ECO:0000313" key="2">
    <source>
        <dbReference type="Proteomes" id="UP000190648"/>
    </source>
</evidence>
<accession>A0A1V4KBI9</accession>
<protein>
    <submittedName>
        <fullName evidence="1">Uncharacterized protein</fullName>
    </submittedName>
</protein>
<organism evidence="1 2">
    <name type="scientific">Patagioenas fasciata monilis</name>
    <dbReference type="NCBI Taxonomy" id="372326"/>
    <lineage>
        <taxon>Eukaryota</taxon>
        <taxon>Metazoa</taxon>
        <taxon>Chordata</taxon>
        <taxon>Craniata</taxon>
        <taxon>Vertebrata</taxon>
        <taxon>Euteleostomi</taxon>
        <taxon>Archelosauria</taxon>
        <taxon>Archosauria</taxon>
        <taxon>Dinosauria</taxon>
        <taxon>Saurischia</taxon>
        <taxon>Theropoda</taxon>
        <taxon>Coelurosauria</taxon>
        <taxon>Aves</taxon>
        <taxon>Neognathae</taxon>
        <taxon>Neoaves</taxon>
        <taxon>Columbimorphae</taxon>
        <taxon>Columbiformes</taxon>
        <taxon>Columbidae</taxon>
        <taxon>Patagioenas</taxon>
    </lineage>
</organism>
<comment type="caution">
    <text evidence="1">The sequence shown here is derived from an EMBL/GenBank/DDBJ whole genome shotgun (WGS) entry which is preliminary data.</text>
</comment>
<name>A0A1V4KBI9_PATFA</name>
<dbReference type="Proteomes" id="UP000190648">
    <property type="component" value="Unassembled WGS sequence"/>
</dbReference>
<keyword evidence="2" id="KW-1185">Reference proteome</keyword>
<gene>
    <name evidence="1" type="ORF">AV530_014378</name>
</gene>
<reference evidence="1 2" key="1">
    <citation type="submission" date="2016-02" db="EMBL/GenBank/DDBJ databases">
        <title>Band-tailed pigeon sequencing and assembly.</title>
        <authorList>
            <person name="Soares A.E."/>
            <person name="Novak B.J."/>
            <person name="Rice E.S."/>
            <person name="O'Connell B."/>
            <person name="Chang D."/>
            <person name="Weber S."/>
            <person name="Shapiro B."/>
        </authorList>
    </citation>
    <scope>NUCLEOTIDE SEQUENCE [LARGE SCALE GENOMIC DNA]</scope>
    <source>
        <strain evidence="1">BTP2013</strain>
        <tissue evidence="1">Blood</tissue>
    </source>
</reference>
<evidence type="ECO:0000313" key="1">
    <source>
        <dbReference type="EMBL" id="OPJ81839.1"/>
    </source>
</evidence>
<sequence length="113" mass="12497">MQSILTKQHNQGLSRTMGNLTCNTKEGFLNHVSLSQACSARGGRHRRRSGGFRVLCGTAILEDESTTGKRRRSDEGVNERLHGAEFPAGVKPQHTAACSEESYRCVNYIYLQA</sequence>